<organism evidence="4 5">
    <name type="scientific">Senna tora</name>
    <dbReference type="NCBI Taxonomy" id="362788"/>
    <lineage>
        <taxon>Eukaryota</taxon>
        <taxon>Viridiplantae</taxon>
        <taxon>Streptophyta</taxon>
        <taxon>Embryophyta</taxon>
        <taxon>Tracheophyta</taxon>
        <taxon>Spermatophyta</taxon>
        <taxon>Magnoliopsida</taxon>
        <taxon>eudicotyledons</taxon>
        <taxon>Gunneridae</taxon>
        <taxon>Pentapetalae</taxon>
        <taxon>rosids</taxon>
        <taxon>fabids</taxon>
        <taxon>Fabales</taxon>
        <taxon>Fabaceae</taxon>
        <taxon>Caesalpinioideae</taxon>
        <taxon>Cassia clade</taxon>
        <taxon>Senna</taxon>
    </lineage>
</organism>
<evidence type="ECO:0000259" key="2">
    <source>
        <dbReference type="Pfam" id="PF14111"/>
    </source>
</evidence>
<feature type="domain" description="DUF4283" evidence="2">
    <location>
        <begin position="33"/>
        <end position="95"/>
    </location>
</feature>
<dbReference type="PANTHER" id="PTHR31286:SF178">
    <property type="entry name" value="DUF4283 DOMAIN-CONTAINING PROTEIN"/>
    <property type="match status" value="1"/>
</dbReference>
<keyword evidence="5" id="KW-1185">Reference proteome</keyword>
<dbReference type="Pfam" id="PF14392">
    <property type="entry name" value="zf-CCHC_4"/>
    <property type="match status" value="1"/>
</dbReference>
<dbReference type="Pfam" id="PF14111">
    <property type="entry name" value="DUF4283"/>
    <property type="match status" value="1"/>
</dbReference>
<dbReference type="OrthoDB" id="1749390at2759"/>
<evidence type="ECO:0000313" key="5">
    <source>
        <dbReference type="Proteomes" id="UP000634136"/>
    </source>
</evidence>
<evidence type="ECO:0000256" key="1">
    <source>
        <dbReference type="SAM" id="MobiDB-lite"/>
    </source>
</evidence>
<gene>
    <name evidence="4" type="ORF">G2W53_033811</name>
</gene>
<feature type="domain" description="Zinc knuckle CX2CX4HX4C" evidence="3">
    <location>
        <begin position="158"/>
        <end position="205"/>
    </location>
</feature>
<evidence type="ECO:0000313" key="4">
    <source>
        <dbReference type="EMBL" id="KAF7812835.1"/>
    </source>
</evidence>
<dbReference type="EMBL" id="JAAIUW010000010">
    <property type="protein sequence ID" value="KAF7812835.1"/>
    <property type="molecule type" value="Genomic_DNA"/>
</dbReference>
<name>A0A834T1A7_9FABA</name>
<evidence type="ECO:0000259" key="3">
    <source>
        <dbReference type="Pfam" id="PF14392"/>
    </source>
</evidence>
<sequence>MEDMMDTRDPRGGDTVVLDWKSGDKGNGEDGVKILVGRIISEKVLNRTVVISMIRKGWNCRGEVSIAKMGMNVFLFTFERAEDRERILRGRPWSILALHELDWGESPYWVQFHGVPPEGMHIKNVEKLGVLVGKVMAVEDPRHNGGLTRGFMRARLLVDIRNPLIPGFWVLRPNMPKFWVQVHYEKLQNFCHGCGVLGHEIRGCKEGGRGEGEEILEARWGAWLGVSPCKAVGRIVWSEEGGRSEPEPSTENSQGVARGLGDGKLSHTESGSVSAGKRLGVDSWEGAREGPWRNDFIGTECGPSCSGTCGSKRGEEVEENHMVESPAEIQISAPSIFGPNRVVGPNDLKLDHKCIVVASMEEDSKVQGDFRPKDLSSWAVGGLGLQMQRASGAKFKVQNTSDTYYVELPSEEESSSDRLALVPSSRAEIMEDLTVELKKVSLKRKLTLEESPNVKKKIRLNPKGDGPFAEGVKVSPVLGKFEPKDGGDKMIVFGENNVVEGKGGWPLTATKSPRVSWPGTVKGFVWWLCLWWSKDIQLEIIVATKNFIHSIISMNQFSKQFFITFIYGAPRIEDRLDVWREVEKLKPGDDSVWGCIGDFNEVFHKEALGSDHCPVFLELAFSDLKSSRRFRFECFWTEHPDFTNIVNEAWRINILKSGVPVKHFVEGLNECRRALISSSKETFPNNRALLDKLICDFNICNEGVLTDDKLADLKKLAGKIEEVWDLEEKFWAKRSRVLWLQAGDKNSRFFHTSTVMRRQQNKVLRLKNLNDEWTEDEEEIAGCFKQFYNNLFKTVWSRCFERVAGIMEKVISDEDNLELLKPVYADEVKKAAFQLGRKVAEVSPTRGLRQGDPLSPYLFIIVADTLSHLVLKFVESGSLKGIKLARACPIIFHCFFADDALFFLRASPENCELMRNIILDYCYASG</sequence>
<protein>
    <submittedName>
        <fullName evidence="4">TMV resistance protein N-like</fullName>
    </submittedName>
</protein>
<comment type="caution">
    <text evidence="4">The sequence shown here is derived from an EMBL/GenBank/DDBJ whole genome shotgun (WGS) entry which is preliminary data.</text>
</comment>
<dbReference type="InterPro" id="IPR040256">
    <property type="entry name" value="At4g02000-like"/>
</dbReference>
<dbReference type="PANTHER" id="PTHR31286">
    <property type="entry name" value="GLYCINE-RICH CELL WALL STRUCTURAL PROTEIN 1.8-LIKE"/>
    <property type="match status" value="1"/>
</dbReference>
<reference evidence="4" key="1">
    <citation type="submission" date="2020-09" db="EMBL/GenBank/DDBJ databases">
        <title>Genome-Enabled Discovery of Anthraquinone Biosynthesis in Senna tora.</title>
        <authorList>
            <person name="Kang S.-H."/>
            <person name="Pandey R.P."/>
            <person name="Lee C.-M."/>
            <person name="Sim J.-S."/>
            <person name="Jeong J.-T."/>
            <person name="Choi B.-S."/>
            <person name="Jung M."/>
            <person name="Ginzburg D."/>
            <person name="Zhao K."/>
            <person name="Won S.Y."/>
            <person name="Oh T.-J."/>
            <person name="Yu Y."/>
            <person name="Kim N.-H."/>
            <person name="Lee O.R."/>
            <person name="Lee T.-H."/>
            <person name="Bashyal P."/>
            <person name="Kim T.-S."/>
            <person name="Lee W.-H."/>
            <person name="Kawkins C."/>
            <person name="Kim C.-K."/>
            <person name="Kim J.S."/>
            <person name="Ahn B.O."/>
            <person name="Rhee S.Y."/>
            <person name="Sohng J.K."/>
        </authorList>
    </citation>
    <scope>NUCLEOTIDE SEQUENCE</scope>
    <source>
        <tissue evidence="4">Leaf</tissue>
    </source>
</reference>
<feature type="region of interest" description="Disordered" evidence="1">
    <location>
        <begin position="239"/>
        <end position="278"/>
    </location>
</feature>
<dbReference type="InterPro" id="IPR025558">
    <property type="entry name" value="DUF4283"/>
</dbReference>
<accession>A0A834T1A7</accession>
<proteinExistence type="predicted"/>
<dbReference type="Proteomes" id="UP000634136">
    <property type="component" value="Unassembled WGS sequence"/>
</dbReference>
<dbReference type="InterPro" id="IPR025836">
    <property type="entry name" value="Zn_knuckle_CX2CX4HX4C"/>
</dbReference>
<dbReference type="AlphaFoldDB" id="A0A834T1A7"/>